<dbReference type="PANTHER" id="PTHR11102:SF160">
    <property type="entry name" value="ERAD-ASSOCIATED E3 UBIQUITIN-PROTEIN LIGASE COMPONENT HRD3"/>
    <property type="match status" value="1"/>
</dbReference>
<dbReference type="Proteomes" id="UP000002729">
    <property type="component" value="Unassembled WGS sequence"/>
</dbReference>
<dbReference type="Gene3D" id="1.25.40.10">
    <property type="entry name" value="Tetratricopeptide repeat domain"/>
    <property type="match status" value="2"/>
</dbReference>
<dbReference type="InterPro" id="IPR006597">
    <property type="entry name" value="Sel1-like"/>
</dbReference>
<sequence>IVKNSKKAAKIAKRGVEVGGTDAMILLAGLYRDGAGVKLDRKKMMQLFRMAADRGHPQAQLMIGIFHRDSEKFDEAFHYFKLSAEQGLKLGERALGCAYARGHGVATSLLEAVRWYERAAAKGDQKAVDVLAKLEDHGAQDELRAFHYFKLSAEQGFTQGERALGDAYINGQGVGEDPVEAMGWLGRAAAKGEWGAVTMVAKVKAGQGVAQDPLEAMRWYERAAAKGD</sequence>
<gene>
    <name evidence="2" type="ORF">AURANDRAFT_4690</name>
</gene>
<dbReference type="SUPFAM" id="SSF81901">
    <property type="entry name" value="HCP-like"/>
    <property type="match status" value="2"/>
</dbReference>
<dbReference type="AlphaFoldDB" id="F0Y799"/>
<dbReference type="SMART" id="SM00671">
    <property type="entry name" value="SEL1"/>
    <property type="match status" value="6"/>
</dbReference>
<name>F0Y799_AURAN</name>
<evidence type="ECO:0008006" key="4">
    <source>
        <dbReference type="Google" id="ProtNLM"/>
    </source>
</evidence>
<comment type="similarity">
    <text evidence="1">Belongs to the sel-1 family.</text>
</comment>
<keyword evidence="3" id="KW-1185">Reference proteome</keyword>
<dbReference type="EMBL" id="GL833126">
    <property type="protein sequence ID" value="EGB09245.1"/>
    <property type="molecule type" value="Genomic_DNA"/>
</dbReference>
<evidence type="ECO:0000313" key="2">
    <source>
        <dbReference type="EMBL" id="EGB09245.1"/>
    </source>
</evidence>
<dbReference type="GeneID" id="20222067"/>
<dbReference type="PANTHER" id="PTHR11102">
    <property type="entry name" value="SEL-1-LIKE PROTEIN"/>
    <property type="match status" value="1"/>
</dbReference>
<evidence type="ECO:0000313" key="3">
    <source>
        <dbReference type="Proteomes" id="UP000002729"/>
    </source>
</evidence>
<dbReference type="InterPro" id="IPR050767">
    <property type="entry name" value="Sel1_AlgK"/>
</dbReference>
<dbReference type="InParanoid" id="F0Y799"/>
<proteinExistence type="inferred from homology"/>
<organism evidence="3">
    <name type="scientific">Aureococcus anophagefferens</name>
    <name type="common">Harmful bloom alga</name>
    <dbReference type="NCBI Taxonomy" id="44056"/>
    <lineage>
        <taxon>Eukaryota</taxon>
        <taxon>Sar</taxon>
        <taxon>Stramenopiles</taxon>
        <taxon>Ochrophyta</taxon>
        <taxon>Pelagophyceae</taxon>
        <taxon>Pelagomonadales</taxon>
        <taxon>Pelagomonadaceae</taxon>
        <taxon>Aureococcus</taxon>
    </lineage>
</organism>
<accession>F0Y799</accession>
<dbReference type="Pfam" id="PF08238">
    <property type="entry name" value="Sel1"/>
    <property type="match status" value="6"/>
</dbReference>
<protein>
    <recommendedName>
        <fullName evidence="4">Sel1 repeat family protein</fullName>
    </recommendedName>
</protein>
<reference evidence="2 3" key="1">
    <citation type="journal article" date="2011" name="Proc. Natl. Acad. Sci. U.S.A.">
        <title>Niche of harmful alga Aureococcus anophagefferens revealed through ecogenomics.</title>
        <authorList>
            <person name="Gobler C.J."/>
            <person name="Berry D.L."/>
            <person name="Dyhrman S.T."/>
            <person name="Wilhelm S.W."/>
            <person name="Salamov A."/>
            <person name="Lobanov A.V."/>
            <person name="Zhang Y."/>
            <person name="Collier J.L."/>
            <person name="Wurch L.L."/>
            <person name="Kustka A.B."/>
            <person name="Dill B.D."/>
            <person name="Shah M."/>
            <person name="VerBerkmoes N.C."/>
            <person name="Kuo A."/>
            <person name="Terry A."/>
            <person name="Pangilinan J."/>
            <person name="Lindquist E.A."/>
            <person name="Lucas S."/>
            <person name="Paulsen I.T."/>
            <person name="Hattenrath-Lehmann T.K."/>
            <person name="Talmage S.C."/>
            <person name="Walker E.A."/>
            <person name="Koch F."/>
            <person name="Burson A.M."/>
            <person name="Marcoval M.A."/>
            <person name="Tang Y.Z."/>
            <person name="Lecleir G.R."/>
            <person name="Coyne K.J."/>
            <person name="Berg G.M."/>
            <person name="Bertrand E.M."/>
            <person name="Saito M.A."/>
            <person name="Gladyshev V.N."/>
            <person name="Grigoriev I.V."/>
        </authorList>
    </citation>
    <scope>NUCLEOTIDE SEQUENCE [LARGE SCALE GENOMIC DNA]</scope>
    <source>
        <strain evidence="3">CCMP 1984</strain>
    </source>
</reference>
<evidence type="ECO:0000256" key="1">
    <source>
        <dbReference type="ARBA" id="ARBA00038101"/>
    </source>
</evidence>
<feature type="non-terminal residue" evidence="2">
    <location>
        <position position="1"/>
    </location>
</feature>
<dbReference type="RefSeq" id="XP_009035986.1">
    <property type="nucleotide sequence ID" value="XM_009037738.1"/>
</dbReference>
<feature type="non-terminal residue" evidence="2">
    <location>
        <position position="228"/>
    </location>
</feature>
<dbReference type="InterPro" id="IPR011990">
    <property type="entry name" value="TPR-like_helical_dom_sf"/>
</dbReference>
<dbReference type="KEGG" id="aaf:AURANDRAFT_4690"/>
<dbReference type="eggNOG" id="KOG1550">
    <property type="taxonomic scope" value="Eukaryota"/>
</dbReference>
<dbReference type="OrthoDB" id="200229at2759"/>